<feature type="transmembrane region" description="Helical" evidence="1">
    <location>
        <begin position="6"/>
        <end position="27"/>
    </location>
</feature>
<proteinExistence type="predicted"/>
<keyword evidence="1" id="KW-0812">Transmembrane</keyword>
<accession>D1AJS8</accession>
<evidence type="ECO:0000313" key="3">
    <source>
        <dbReference type="Proteomes" id="UP000000845"/>
    </source>
</evidence>
<evidence type="ECO:0000313" key="2">
    <source>
        <dbReference type="EMBL" id="ACZ06985.1"/>
    </source>
</evidence>
<name>D1AJS8_SEBTE</name>
<reference evidence="2 3" key="2">
    <citation type="journal article" date="2010" name="Stand. Genomic Sci.">
        <title>Complete genome sequence of Sebaldella termitidis type strain (NCTC 11300).</title>
        <authorList>
            <person name="Harmon-Smith M."/>
            <person name="Celia L."/>
            <person name="Chertkov O."/>
            <person name="Lapidus A."/>
            <person name="Copeland A."/>
            <person name="Glavina Del Rio T."/>
            <person name="Nolan M."/>
            <person name="Lucas S."/>
            <person name="Tice H."/>
            <person name="Cheng J.F."/>
            <person name="Han C."/>
            <person name="Detter J.C."/>
            <person name="Bruce D."/>
            <person name="Goodwin L."/>
            <person name="Pitluck S."/>
            <person name="Pati A."/>
            <person name="Liolios K."/>
            <person name="Ivanova N."/>
            <person name="Mavromatis K."/>
            <person name="Mikhailova N."/>
            <person name="Chen A."/>
            <person name="Palaniappan K."/>
            <person name="Land M."/>
            <person name="Hauser L."/>
            <person name="Chang Y.J."/>
            <person name="Jeffries C.D."/>
            <person name="Brettin T."/>
            <person name="Goker M."/>
            <person name="Beck B."/>
            <person name="Bristow J."/>
            <person name="Eisen J.A."/>
            <person name="Markowitz V."/>
            <person name="Hugenholtz P."/>
            <person name="Kyrpides N.C."/>
            <person name="Klenk H.P."/>
            <person name="Chen F."/>
        </authorList>
    </citation>
    <scope>NUCLEOTIDE SEQUENCE [LARGE SCALE GENOMIC DNA]</scope>
    <source>
        <strain evidence="3">ATCC 33386 / NCTC 11300</strain>
    </source>
</reference>
<dbReference type="Proteomes" id="UP000000845">
    <property type="component" value="Chromosome"/>
</dbReference>
<dbReference type="AlphaFoldDB" id="D1AJS8"/>
<dbReference type="RefSeq" id="WP_012859585.1">
    <property type="nucleotide sequence ID" value="NC_013517.1"/>
</dbReference>
<keyword evidence="3" id="KW-1185">Reference proteome</keyword>
<dbReference type="KEGG" id="str:Sterm_0100"/>
<reference evidence="3" key="1">
    <citation type="submission" date="2009-09" db="EMBL/GenBank/DDBJ databases">
        <title>The complete chromosome of Sebaldella termitidis ATCC 33386.</title>
        <authorList>
            <consortium name="US DOE Joint Genome Institute (JGI-PGF)"/>
            <person name="Lucas S."/>
            <person name="Copeland A."/>
            <person name="Lapidus A."/>
            <person name="Glavina del Rio T."/>
            <person name="Dalin E."/>
            <person name="Tice H."/>
            <person name="Bruce D."/>
            <person name="Goodwin L."/>
            <person name="Pitluck S."/>
            <person name="Kyrpides N."/>
            <person name="Mavromatis K."/>
            <person name="Ivanova N."/>
            <person name="Mikhailova N."/>
            <person name="Sims D."/>
            <person name="Meincke L."/>
            <person name="Brettin T."/>
            <person name="Detter J.C."/>
            <person name="Han C."/>
            <person name="Larimer F."/>
            <person name="Land M."/>
            <person name="Hauser L."/>
            <person name="Markowitz V."/>
            <person name="Cheng J.F."/>
            <person name="Hugenholtz P."/>
            <person name="Woyke T."/>
            <person name="Wu D."/>
            <person name="Eisen J.A."/>
        </authorList>
    </citation>
    <scope>NUCLEOTIDE SEQUENCE [LARGE SCALE GENOMIC DNA]</scope>
    <source>
        <strain evidence="3">ATCC 33386 / NCTC 11300</strain>
    </source>
</reference>
<sequence length="58" mass="6556">MTNLLFYTGIFSTVILVIQVILTLIGIGGESPEFDADTDMDFDGHLKLLFNKLIYKLF</sequence>
<dbReference type="HOGENOM" id="CLU_2976718_0_0_0"/>
<organism evidence="2 3">
    <name type="scientific">Sebaldella termitidis (strain ATCC 33386 / NCTC 11300)</name>
    <dbReference type="NCBI Taxonomy" id="526218"/>
    <lineage>
        <taxon>Bacteria</taxon>
        <taxon>Fusobacteriati</taxon>
        <taxon>Fusobacteriota</taxon>
        <taxon>Fusobacteriia</taxon>
        <taxon>Fusobacteriales</taxon>
        <taxon>Leptotrichiaceae</taxon>
        <taxon>Sebaldella</taxon>
    </lineage>
</organism>
<dbReference type="EMBL" id="CP001739">
    <property type="protein sequence ID" value="ACZ06985.1"/>
    <property type="molecule type" value="Genomic_DNA"/>
</dbReference>
<keyword evidence="1" id="KW-0472">Membrane</keyword>
<gene>
    <name evidence="2" type="ordered locus">Sterm_0100</name>
</gene>
<evidence type="ECO:0000256" key="1">
    <source>
        <dbReference type="SAM" id="Phobius"/>
    </source>
</evidence>
<keyword evidence="1" id="KW-1133">Transmembrane helix</keyword>
<protein>
    <submittedName>
        <fullName evidence="2">Uncharacterized protein</fullName>
    </submittedName>
</protein>